<dbReference type="GO" id="GO:0000329">
    <property type="term" value="C:fungal-type vacuole membrane"/>
    <property type="evidence" value="ECO:0007669"/>
    <property type="project" value="EnsemblFungi"/>
</dbReference>
<dbReference type="FunFam" id="2.60.120.10:FF:000141">
    <property type="entry name" value="Sulfate transporter family protein"/>
    <property type="match status" value="1"/>
</dbReference>
<dbReference type="STRING" id="1531966.A0A0A1STY3"/>
<keyword evidence="3" id="KW-0926">Vacuole</keyword>
<keyword evidence="6 9" id="KW-1133">Transmembrane helix</keyword>
<sequence>MSNSILTGLGPFHKRTGSFSSQQDQSQSDVPDSPSNSALPLYGGSQLSSSVQSTHGFREPIRSFIQGTIRDVAPVDSLQNARSVREDTAELADYLLSNGSSQRRQALLQRSRASIHDVFSAESDVVSTDDNIITTDTIPEVSEPESPPEDADGPLPDDGPSVLANMLRRSPPQSGVITTESTQTRHVTIAKADLPTTTQSHVIEEEEDHVDIFPNERTSLLHGSSYDRRAHDLEGQKKPRKTFFRRVADNGKRLESNVSYAAAVVFNPRRWDHRIIWQNAVVDPVSCLPAVAVGLLLNILDALSYGMILFPLGNPIFANLGSAGISIYYVSTIVAQVIFSTGSIFKGAVGSELIEVVPFFHNMAAKIVDIVGQDNPEEVIATTIVAYACSSMMTGLVFYLMGKFKFGYMVGFIPRHILIGCIGGVGWFLVATGFEVSARLDGNLEYNLDTWNQLTSPDKLLLWIFPFVLSIVLFYGQAKVASKYFLPLFILAIPLVFYILVFSVDALDTDHLRSDGWIFEGPPPGEPWWFFYTLYQFQLVHWDAIIEVIPAMMALTFFGILHVPINVPALALQTGEDNANLDKELKLHGYSNFFSGCIGSIQNYLVYANTVFVIRSGGNRRLAGYMLAAATFVVMMIGPSIIGFIPIMMVGTLIFDLGWELLMEAIWLPRKKLKTVEYLTVIIIVLVMGMYDFVVGIGVGILLAFITLVVQTSRVSAIRGCFDGDIVTSTVRRNPSQHTYLHQVGQQIYIMKLTGYLFFGTIVSVEEKIRGLLEDECFAEKPIKFLILDLWHVSDLDYSAGEAFNTISRILDKKGVVLVLSGVDADGQLGRNLRAVGIGGGGIEVIMLPNLNSALESCENELLKTLYLRQEEINENRRLSTANLDVPSSSSAKFSSFDAPFNSPRQSHLVEAAHHALSSAEVQRPLKWQSFSEPLRLMLQIFQGLSDRNEDFWFEAIPYFARKEYAAGTILYQRGEIANGFYLLERGILRAEYDLPQGWLCESIVAGTTCGELPFFSETERTATAQVERDCVVWLMDREGWEKLQKEKPEIARELLRISLKLTSERMSSITSYILTMAG</sequence>
<feature type="region of interest" description="Disordered" evidence="8">
    <location>
        <begin position="136"/>
        <end position="165"/>
    </location>
</feature>
<evidence type="ECO:0000256" key="6">
    <source>
        <dbReference type="ARBA" id="ARBA00022989"/>
    </source>
</evidence>
<name>A0A0A1STY3_9HYPO</name>
<dbReference type="Pfam" id="PF00027">
    <property type="entry name" value="cNMP_binding"/>
    <property type="match status" value="1"/>
</dbReference>
<evidence type="ECO:0000259" key="11">
    <source>
        <dbReference type="PROSITE" id="PS50801"/>
    </source>
</evidence>
<feature type="transmembrane region" description="Helical" evidence="9">
    <location>
        <begin position="460"/>
        <end position="478"/>
    </location>
</feature>
<dbReference type="InterPro" id="IPR011547">
    <property type="entry name" value="SLC26A/SulP_dom"/>
</dbReference>
<evidence type="ECO:0000256" key="8">
    <source>
        <dbReference type="SAM" id="MobiDB-lite"/>
    </source>
</evidence>
<dbReference type="GO" id="GO:0034490">
    <property type="term" value="P:basic amino acid transmembrane import into vacuole"/>
    <property type="evidence" value="ECO:0007669"/>
    <property type="project" value="EnsemblFungi"/>
</dbReference>
<feature type="transmembrane region" description="Helical" evidence="9">
    <location>
        <begin position="485"/>
        <end position="507"/>
    </location>
</feature>
<protein>
    <recommendedName>
        <fullName evidence="14">Sulfate transporter family protein</fullName>
    </recommendedName>
</protein>
<keyword evidence="5" id="KW-0029">Amino-acid transport</keyword>
<dbReference type="InterPro" id="IPR000595">
    <property type="entry name" value="cNMP-bd_dom"/>
</dbReference>
<dbReference type="Gene3D" id="3.30.750.24">
    <property type="entry name" value="STAS domain"/>
    <property type="match status" value="1"/>
</dbReference>
<organism evidence="12 13">
    <name type="scientific">[Torrubiella] hemipterigena</name>
    <dbReference type="NCBI Taxonomy" id="1531966"/>
    <lineage>
        <taxon>Eukaryota</taxon>
        <taxon>Fungi</taxon>
        <taxon>Dikarya</taxon>
        <taxon>Ascomycota</taxon>
        <taxon>Pezizomycotina</taxon>
        <taxon>Sordariomycetes</taxon>
        <taxon>Hypocreomycetidae</taxon>
        <taxon>Hypocreales</taxon>
        <taxon>Clavicipitaceae</taxon>
        <taxon>Clavicipitaceae incertae sedis</taxon>
        <taxon>'Torrubiella' clade</taxon>
    </lineage>
</organism>
<evidence type="ECO:0000256" key="9">
    <source>
        <dbReference type="SAM" id="Phobius"/>
    </source>
</evidence>
<dbReference type="SUPFAM" id="SSF52091">
    <property type="entry name" value="SpoIIaa-like"/>
    <property type="match status" value="1"/>
</dbReference>
<dbReference type="PROSITE" id="PS50801">
    <property type="entry name" value="STAS"/>
    <property type="match status" value="1"/>
</dbReference>
<dbReference type="CDD" id="cd07042">
    <property type="entry name" value="STAS_SulP_like_sulfate_transporter"/>
    <property type="match status" value="1"/>
</dbReference>
<dbReference type="InterPro" id="IPR014710">
    <property type="entry name" value="RmlC-like_jellyroll"/>
</dbReference>
<keyword evidence="7 9" id="KW-0472">Membrane</keyword>
<dbReference type="OrthoDB" id="409725at2759"/>
<feature type="domain" description="STAS" evidence="11">
    <location>
        <begin position="748"/>
        <end position="858"/>
    </location>
</feature>
<feature type="transmembrane region" description="Helical" evidence="9">
    <location>
        <begin position="288"/>
        <end position="310"/>
    </location>
</feature>
<dbReference type="EMBL" id="CDHN01000002">
    <property type="protein sequence ID" value="CEJ85906.1"/>
    <property type="molecule type" value="Genomic_DNA"/>
</dbReference>
<keyword evidence="13" id="KW-1185">Reference proteome</keyword>
<feature type="region of interest" description="Disordered" evidence="8">
    <location>
        <begin position="1"/>
        <end position="53"/>
    </location>
</feature>
<feature type="transmembrane region" description="Helical" evidence="9">
    <location>
        <begin position="412"/>
        <end position="434"/>
    </location>
</feature>
<evidence type="ECO:0000256" key="2">
    <source>
        <dbReference type="ARBA" id="ARBA00022448"/>
    </source>
</evidence>
<accession>A0A0A1STY3</accession>
<dbReference type="InterPro" id="IPR052706">
    <property type="entry name" value="Membrane-Transporter-like"/>
</dbReference>
<keyword evidence="4 9" id="KW-0812">Transmembrane</keyword>
<feature type="transmembrane region" description="Helical" evidence="9">
    <location>
        <begin position="317"/>
        <end position="339"/>
    </location>
</feature>
<dbReference type="PROSITE" id="PS50042">
    <property type="entry name" value="CNMP_BINDING_3"/>
    <property type="match status" value="1"/>
</dbReference>
<comment type="subcellular location">
    <subcellularLocation>
        <location evidence="1">Vacuole membrane</location>
        <topology evidence="1">Multi-pass membrane protein</topology>
    </subcellularLocation>
</comment>
<evidence type="ECO:0000256" key="7">
    <source>
        <dbReference type="ARBA" id="ARBA00023136"/>
    </source>
</evidence>
<dbReference type="SUPFAM" id="SSF51206">
    <property type="entry name" value="cAMP-binding domain-like"/>
    <property type="match status" value="1"/>
</dbReference>
<feature type="compositionally biased region" description="Low complexity" evidence="8">
    <location>
        <begin position="18"/>
        <end position="37"/>
    </location>
</feature>
<evidence type="ECO:0000256" key="1">
    <source>
        <dbReference type="ARBA" id="ARBA00004128"/>
    </source>
</evidence>
<proteinExistence type="predicted"/>
<dbReference type="CDD" id="cd00038">
    <property type="entry name" value="CAP_ED"/>
    <property type="match status" value="1"/>
</dbReference>
<dbReference type="InterPro" id="IPR036513">
    <property type="entry name" value="STAS_dom_sf"/>
</dbReference>
<dbReference type="Gene3D" id="2.60.120.10">
    <property type="entry name" value="Jelly Rolls"/>
    <property type="match status" value="1"/>
</dbReference>
<evidence type="ECO:0000256" key="4">
    <source>
        <dbReference type="ARBA" id="ARBA00022692"/>
    </source>
</evidence>
<dbReference type="InterPro" id="IPR018490">
    <property type="entry name" value="cNMP-bd_dom_sf"/>
</dbReference>
<dbReference type="HOGENOM" id="CLU_003182_0_2_1"/>
<dbReference type="PANTHER" id="PTHR43310">
    <property type="entry name" value="SULFATE TRANSPORTER YBAR-RELATED"/>
    <property type="match status" value="1"/>
</dbReference>
<gene>
    <name evidence="12" type="ORF">VHEMI03954</name>
</gene>
<keyword evidence="2" id="KW-0813">Transport</keyword>
<feature type="transmembrane region" description="Helical" evidence="9">
    <location>
        <begin position="679"/>
        <end position="710"/>
    </location>
</feature>
<evidence type="ECO:0008006" key="14">
    <source>
        <dbReference type="Google" id="ProtNLM"/>
    </source>
</evidence>
<evidence type="ECO:0000313" key="13">
    <source>
        <dbReference type="Proteomes" id="UP000039046"/>
    </source>
</evidence>
<reference evidence="12 13" key="1">
    <citation type="journal article" date="2015" name="Genome Announc.">
        <title>Draft Genome Sequence and Gene Annotation of the Entomopathogenic Fungus Verticillium hemipterigenum.</title>
        <authorList>
            <person name="Horn F."/>
            <person name="Habel A."/>
            <person name="Scharf D.H."/>
            <person name="Dworschak J."/>
            <person name="Brakhage A.A."/>
            <person name="Guthke R."/>
            <person name="Hertweck C."/>
            <person name="Linde J."/>
        </authorList>
    </citation>
    <scope>NUCLEOTIDE SEQUENCE [LARGE SCALE GENOMIC DNA]</scope>
</reference>
<feature type="compositionally biased region" description="Acidic residues" evidence="8">
    <location>
        <begin position="142"/>
        <end position="152"/>
    </location>
</feature>
<dbReference type="FunFam" id="3.30.750.24:FF:000012">
    <property type="entry name" value="Sulfate transporter family protein"/>
    <property type="match status" value="1"/>
</dbReference>
<evidence type="ECO:0000259" key="10">
    <source>
        <dbReference type="PROSITE" id="PS50042"/>
    </source>
</evidence>
<dbReference type="GO" id="GO:0015174">
    <property type="term" value="F:basic amino acid transmembrane transporter activity"/>
    <property type="evidence" value="ECO:0007669"/>
    <property type="project" value="EnsemblFungi"/>
</dbReference>
<dbReference type="Pfam" id="PF00916">
    <property type="entry name" value="Sulfate_transp"/>
    <property type="match status" value="1"/>
</dbReference>
<dbReference type="SMART" id="SM00100">
    <property type="entry name" value="cNMP"/>
    <property type="match status" value="1"/>
</dbReference>
<feature type="transmembrane region" description="Helical" evidence="9">
    <location>
        <begin position="379"/>
        <end position="400"/>
    </location>
</feature>
<dbReference type="PANTHER" id="PTHR43310:SF4">
    <property type="entry name" value="AFR304WP"/>
    <property type="match status" value="1"/>
</dbReference>
<dbReference type="InterPro" id="IPR002645">
    <property type="entry name" value="STAS_dom"/>
</dbReference>
<feature type="transmembrane region" description="Helical" evidence="9">
    <location>
        <begin position="626"/>
        <end position="659"/>
    </location>
</feature>
<feature type="domain" description="Cyclic nucleotide-binding" evidence="10">
    <location>
        <begin position="941"/>
        <end position="1062"/>
    </location>
</feature>
<evidence type="ECO:0000313" key="12">
    <source>
        <dbReference type="EMBL" id="CEJ85906.1"/>
    </source>
</evidence>
<evidence type="ECO:0000256" key="3">
    <source>
        <dbReference type="ARBA" id="ARBA00022554"/>
    </source>
</evidence>
<evidence type="ECO:0000256" key="5">
    <source>
        <dbReference type="ARBA" id="ARBA00022970"/>
    </source>
</evidence>
<dbReference type="GO" id="GO:0034618">
    <property type="term" value="F:arginine binding"/>
    <property type="evidence" value="ECO:0007669"/>
    <property type="project" value="EnsemblFungi"/>
</dbReference>
<dbReference type="AlphaFoldDB" id="A0A0A1STY3"/>
<dbReference type="Proteomes" id="UP000039046">
    <property type="component" value="Unassembled WGS sequence"/>
</dbReference>
<dbReference type="Pfam" id="PF01740">
    <property type="entry name" value="STAS"/>
    <property type="match status" value="1"/>
</dbReference>